<gene>
    <name evidence="2" type="ORF">GCM10011575_12010</name>
</gene>
<dbReference type="Gene3D" id="1.10.10.2390">
    <property type="match status" value="1"/>
</dbReference>
<reference evidence="2" key="1">
    <citation type="journal article" date="2014" name="Int. J. Syst. Evol. Microbiol.">
        <title>Complete genome sequence of Corynebacterium casei LMG S-19264T (=DSM 44701T), isolated from a smear-ripened cheese.</title>
        <authorList>
            <consortium name="US DOE Joint Genome Institute (JGI-PGF)"/>
            <person name="Walter F."/>
            <person name="Albersmeier A."/>
            <person name="Kalinowski J."/>
            <person name="Ruckert C."/>
        </authorList>
    </citation>
    <scope>NUCLEOTIDE SEQUENCE</scope>
    <source>
        <strain evidence="2">CGMCC 4.7306</strain>
    </source>
</reference>
<reference evidence="2" key="2">
    <citation type="submission" date="2020-09" db="EMBL/GenBank/DDBJ databases">
        <authorList>
            <person name="Sun Q."/>
            <person name="Zhou Y."/>
        </authorList>
    </citation>
    <scope>NUCLEOTIDE SEQUENCE</scope>
    <source>
        <strain evidence="2">CGMCC 4.7306</strain>
    </source>
</reference>
<dbReference type="AlphaFoldDB" id="A0A917W0X0"/>
<dbReference type="InterPro" id="IPR021784">
    <property type="entry name" value="DUF3349"/>
</dbReference>
<organism evidence="2 3">
    <name type="scientific">Microlunatus endophyticus</name>
    <dbReference type="NCBI Taxonomy" id="1716077"/>
    <lineage>
        <taxon>Bacteria</taxon>
        <taxon>Bacillati</taxon>
        <taxon>Actinomycetota</taxon>
        <taxon>Actinomycetes</taxon>
        <taxon>Propionibacteriales</taxon>
        <taxon>Propionibacteriaceae</taxon>
        <taxon>Microlunatus</taxon>
    </lineage>
</organism>
<dbReference type="RefSeq" id="WP_188894245.1">
    <property type="nucleotide sequence ID" value="NZ_BMMZ01000002.1"/>
</dbReference>
<proteinExistence type="predicted"/>
<keyword evidence="3" id="KW-1185">Reference proteome</keyword>
<feature type="region of interest" description="Disordered" evidence="1">
    <location>
        <begin position="1"/>
        <end position="20"/>
    </location>
</feature>
<sequence>MSTETDPQLEPTADSTGAEKKQSIIGRVIGWLTAGYPEGIPAADRFPVIAVLKRRLTDEQVHEIVEELTHKDSPALADGVITHDEVEALIQRILSEQPTHDEIRRVSARLAAGGWPLAGGQNEESGAP</sequence>
<protein>
    <recommendedName>
        <fullName evidence="4">DUF3349 domain-containing protein</fullName>
    </recommendedName>
</protein>
<accession>A0A917W0X0</accession>
<dbReference type="EMBL" id="BMMZ01000002">
    <property type="protein sequence ID" value="GGL55218.1"/>
    <property type="molecule type" value="Genomic_DNA"/>
</dbReference>
<name>A0A917W0X0_9ACTN</name>
<evidence type="ECO:0000313" key="3">
    <source>
        <dbReference type="Proteomes" id="UP000613840"/>
    </source>
</evidence>
<evidence type="ECO:0000313" key="2">
    <source>
        <dbReference type="EMBL" id="GGL55218.1"/>
    </source>
</evidence>
<evidence type="ECO:0000256" key="1">
    <source>
        <dbReference type="SAM" id="MobiDB-lite"/>
    </source>
</evidence>
<dbReference type="Proteomes" id="UP000613840">
    <property type="component" value="Unassembled WGS sequence"/>
</dbReference>
<evidence type="ECO:0008006" key="4">
    <source>
        <dbReference type="Google" id="ProtNLM"/>
    </source>
</evidence>
<comment type="caution">
    <text evidence="2">The sequence shown here is derived from an EMBL/GenBank/DDBJ whole genome shotgun (WGS) entry which is preliminary data.</text>
</comment>
<dbReference type="Pfam" id="PF11829">
    <property type="entry name" value="DUF3349"/>
    <property type="match status" value="1"/>
</dbReference>
<dbReference type="Gene3D" id="6.10.140.2080">
    <property type="match status" value="1"/>
</dbReference>